<dbReference type="AlphaFoldDB" id="E9HYB9"/>
<keyword evidence="2" id="KW-1185">Reference proteome</keyword>
<gene>
    <name evidence="1" type="ORF">DAPPUDRAFT_335705</name>
</gene>
<reference evidence="1 2" key="1">
    <citation type="journal article" date="2011" name="Science">
        <title>The ecoresponsive genome of Daphnia pulex.</title>
        <authorList>
            <person name="Colbourne J.K."/>
            <person name="Pfrender M.E."/>
            <person name="Gilbert D."/>
            <person name="Thomas W.K."/>
            <person name="Tucker A."/>
            <person name="Oakley T.H."/>
            <person name="Tokishita S."/>
            <person name="Aerts A."/>
            <person name="Arnold G.J."/>
            <person name="Basu M.K."/>
            <person name="Bauer D.J."/>
            <person name="Caceres C.E."/>
            <person name="Carmel L."/>
            <person name="Casola C."/>
            <person name="Choi J.H."/>
            <person name="Detter J.C."/>
            <person name="Dong Q."/>
            <person name="Dusheyko S."/>
            <person name="Eads B.D."/>
            <person name="Frohlich T."/>
            <person name="Geiler-Samerotte K.A."/>
            <person name="Gerlach D."/>
            <person name="Hatcher P."/>
            <person name="Jogdeo S."/>
            <person name="Krijgsveld J."/>
            <person name="Kriventseva E.V."/>
            <person name="Kultz D."/>
            <person name="Laforsch C."/>
            <person name="Lindquist E."/>
            <person name="Lopez J."/>
            <person name="Manak J.R."/>
            <person name="Muller J."/>
            <person name="Pangilinan J."/>
            <person name="Patwardhan R.P."/>
            <person name="Pitluck S."/>
            <person name="Pritham E.J."/>
            <person name="Rechtsteiner A."/>
            <person name="Rho M."/>
            <person name="Rogozin I.B."/>
            <person name="Sakarya O."/>
            <person name="Salamov A."/>
            <person name="Schaack S."/>
            <person name="Shapiro H."/>
            <person name="Shiga Y."/>
            <person name="Skalitzky C."/>
            <person name="Smith Z."/>
            <person name="Souvorov A."/>
            <person name="Sung W."/>
            <person name="Tang Z."/>
            <person name="Tsuchiya D."/>
            <person name="Tu H."/>
            <person name="Vos H."/>
            <person name="Wang M."/>
            <person name="Wolf Y.I."/>
            <person name="Yamagata H."/>
            <person name="Yamada T."/>
            <person name="Ye Y."/>
            <person name="Shaw J.R."/>
            <person name="Andrews J."/>
            <person name="Crease T.J."/>
            <person name="Tang H."/>
            <person name="Lucas S.M."/>
            <person name="Robertson H.M."/>
            <person name="Bork P."/>
            <person name="Koonin E.V."/>
            <person name="Zdobnov E.M."/>
            <person name="Grigoriev I.V."/>
            <person name="Lynch M."/>
            <person name="Boore J.L."/>
        </authorList>
    </citation>
    <scope>NUCLEOTIDE SEQUENCE [LARGE SCALE GENOMIC DNA]</scope>
</reference>
<name>E9HYB9_DAPPU</name>
<sequence>MQQTIRHSFKISSITCKPANFPSVYLSLLSQCTKDINIKACQPLFRKCVTQRPHHHRPMYMNLPNTRANELDDHTAGVVPLHGKVAKKKEMFMLALAKINDKLSVIEKSLKPISDEESSDIGDEFNALPLQTFEDSHSFEKKIKKDAVMYKKLVSRIRLLGKKNSKNSAADYVRRAWAIVFADSLSKDEIGSGDAKRE</sequence>
<dbReference type="HOGENOM" id="CLU_1379407_0_0_1"/>
<dbReference type="PANTHER" id="PTHR34153:SF2">
    <property type="entry name" value="SI:CH211-262H13.3-RELATED"/>
    <property type="match status" value="1"/>
</dbReference>
<evidence type="ECO:0008006" key="3">
    <source>
        <dbReference type="Google" id="ProtNLM"/>
    </source>
</evidence>
<accession>E9HYB9</accession>
<evidence type="ECO:0000313" key="2">
    <source>
        <dbReference type="Proteomes" id="UP000000305"/>
    </source>
</evidence>
<dbReference type="PANTHER" id="PTHR34153">
    <property type="entry name" value="SI:CH211-262H13.3-RELATED-RELATED"/>
    <property type="match status" value="1"/>
</dbReference>
<protein>
    <recommendedName>
        <fullName evidence="3">DUF4806 domain-containing protein</fullName>
    </recommendedName>
</protein>
<dbReference type="Proteomes" id="UP000000305">
    <property type="component" value="Unassembled WGS sequence"/>
</dbReference>
<proteinExistence type="predicted"/>
<dbReference type="EMBL" id="GL733134">
    <property type="protein sequence ID" value="EFX63262.1"/>
    <property type="molecule type" value="Genomic_DNA"/>
</dbReference>
<dbReference type="InParanoid" id="E9HYB9"/>
<dbReference type="KEGG" id="dpx:DAPPUDRAFT_335705"/>
<evidence type="ECO:0000313" key="1">
    <source>
        <dbReference type="EMBL" id="EFX63262.1"/>
    </source>
</evidence>
<organism evidence="1 2">
    <name type="scientific">Daphnia pulex</name>
    <name type="common">Water flea</name>
    <dbReference type="NCBI Taxonomy" id="6669"/>
    <lineage>
        <taxon>Eukaryota</taxon>
        <taxon>Metazoa</taxon>
        <taxon>Ecdysozoa</taxon>
        <taxon>Arthropoda</taxon>
        <taxon>Crustacea</taxon>
        <taxon>Branchiopoda</taxon>
        <taxon>Diplostraca</taxon>
        <taxon>Cladocera</taxon>
        <taxon>Anomopoda</taxon>
        <taxon>Daphniidae</taxon>
        <taxon>Daphnia</taxon>
    </lineage>
</organism>